<dbReference type="SMART" id="SM00382">
    <property type="entry name" value="AAA"/>
    <property type="match status" value="2"/>
</dbReference>
<evidence type="ECO:0000259" key="11">
    <source>
        <dbReference type="PROSITE" id="PS50929"/>
    </source>
</evidence>
<name>A0AAQ4DS29_AMBAM</name>
<keyword evidence="6" id="KW-0067">ATP-binding</keyword>
<dbReference type="SUPFAM" id="SSF52540">
    <property type="entry name" value="P-loop containing nucleoside triphosphate hydrolases"/>
    <property type="match status" value="2"/>
</dbReference>
<keyword evidence="7 9" id="KW-1133">Transmembrane helix</keyword>
<feature type="domain" description="ABC transmembrane type-1" evidence="11">
    <location>
        <begin position="882"/>
        <end position="1154"/>
    </location>
</feature>
<evidence type="ECO:0000256" key="1">
    <source>
        <dbReference type="ARBA" id="ARBA00004128"/>
    </source>
</evidence>
<feature type="transmembrane region" description="Helical" evidence="9">
    <location>
        <begin position="88"/>
        <end position="109"/>
    </location>
</feature>
<dbReference type="InterPro" id="IPR011527">
    <property type="entry name" value="ABC1_TM_dom"/>
</dbReference>
<evidence type="ECO:0000256" key="5">
    <source>
        <dbReference type="ARBA" id="ARBA00022741"/>
    </source>
</evidence>
<evidence type="ECO:0000256" key="7">
    <source>
        <dbReference type="ARBA" id="ARBA00022989"/>
    </source>
</evidence>
<evidence type="ECO:0000256" key="6">
    <source>
        <dbReference type="ARBA" id="ARBA00022840"/>
    </source>
</evidence>
<dbReference type="Proteomes" id="UP001321473">
    <property type="component" value="Unassembled WGS sequence"/>
</dbReference>
<evidence type="ECO:0000313" key="12">
    <source>
        <dbReference type="EMBL" id="KAK8765269.1"/>
    </source>
</evidence>
<feature type="domain" description="ABC transporter" evidence="10">
    <location>
        <begin position="1213"/>
        <end position="1448"/>
    </location>
</feature>
<dbReference type="InterPro" id="IPR050173">
    <property type="entry name" value="ABC_transporter_C-like"/>
</dbReference>
<feature type="transmembrane region" description="Helical" evidence="9">
    <location>
        <begin position="411"/>
        <end position="433"/>
    </location>
</feature>
<sequence>MDACHQSLYASLPSLMSEALRWASLVSLAFGWTEAVHRPLPPPTSTRSMTVMDGVFTLFNAGSSVTTLRQGIFMLYEKKKLSDLCPGILRTVSACFVSSLVLVTLSCMAAWRNRRSQPCSAYIWCVLGMLSTAAIIDAVAGAQHLWDPERMVLSDYNYQRSVVLVNVIAVFFLLGSFLITGLRDRIVFKRDGSKERLHDDTSSPLGVFCCWPLRTHLVNVVLRSKVIMEDVPLMPHRYKCGPLLSQFNSRMSEGWHKTITVGRFLCAILRVVWIDVMWTVLSTLSYFGSVLIKVPILEALIEAPTDWDRATAAVMFAASSVADLALCCYQTHVSLRLCARVRSMLQAAIFAKMTRLSPSALARNPSGYVVSVLGVDCVQLSVTMLQFPLPLVGSACLPLVLWVLAKRAGTVPAVGCAAWLLLVMVLPFPTSVLQNNLWRRVLRFRDERLKSTADLLSSVRVVKLYAWEDAYLGAVGRLRDGELASLLRTNMLDGFMDSLYSSTSSMLTIILFGLLATASSPRTLTPTLSFSCLYLLSLTDMITNMLANTLRMRSLVSLGIRRICKFCTEEEQEERPQDSKDPTIQKGEVWLTECSFVWTQQRAGSTPAAPVEPALRGVSLRAPPGALVGVVGFVGSGKSSLLAAILGDMHRTRGTLRTSGSIAYVSQVAAIYNMTVRDNITFGKRFDPAHYGRVIKACELLNDLNTFPAGDLTEVGEKGETLSGGQKQRISLARAVYSNSHIYLLDDPLSALDPTVAARVFKHVIGRNGLLRNTTRILVCNQGSLLKHMDRLVLMHDGTATVFATLAELLQHKDTPRTARLTDARQANVRHAGAMDAREDGGASDQDEAKGRVTVDEAISSSKTALEVVSALGRLAGVCGPLAILCFLGSAGAVAWQQLYIKQWTDAMAVGGGSSSHGVGGLVAISLSDVLFRTAGGFLLAASSQRLSRLMHRGMLEHLLASPVSFFDATPRGRVLTRFSLDLDAIDSRLFLGTKQTMQNTFITLAKLAVVGTQTPPVLAIGALATVAIGIATKWSVQASNASRYLESRYVSRMLQHATETRDSLSTARCLGAVARLRRHFERLSDLGLRAFAAFAMCFRFSRFAAGACGLLVVLGALGFAVALAGRAPPEEASSSVGLALSASLSIPMMTVSLCLSLCVLLQTTVSFERAVEYTELPAEVDVENTASDEAGAGDSMLVAPPVEDSWPNEGLVEFEKYSSSYRPGILPDVLKGVTFVVKPQEKVGVVGRTGAGKSSLVLALLRVLRASQGRILIDGVDISTVPLRRLRTAVTVIPQDPSLVRGSLRDNLDPTGSHSDEQLWRALRQAHLSDLVAGRAEGLLLDTGDGGSNLSVGQRQLVCLARALLRGPRILVLDEATSQMDGDTDRLIQATLRDAFAKCTVMAIAHRIHTVLDYDKILVMAEGAVLEYGAVQELLSDPNSAFHGMAKNAGVLPFETSFRDFTCCTEL</sequence>
<dbReference type="PROSITE" id="PS50929">
    <property type="entry name" value="ABC_TM1F"/>
    <property type="match status" value="2"/>
</dbReference>
<dbReference type="Gene3D" id="1.20.1560.10">
    <property type="entry name" value="ABC transporter type 1, transmembrane domain"/>
    <property type="match status" value="2"/>
</dbReference>
<dbReference type="PANTHER" id="PTHR24223:SF443">
    <property type="entry name" value="MULTIDRUG-RESISTANCE LIKE PROTEIN 1, ISOFORM I"/>
    <property type="match status" value="1"/>
</dbReference>
<gene>
    <name evidence="12" type="ORF">V5799_032105</name>
</gene>
<proteinExistence type="predicted"/>
<evidence type="ECO:0000256" key="2">
    <source>
        <dbReference type="ARBA" id="ARBA00022448"/>
    </source>
</evidence>
<reference evidence="12 13" key="1">
    <citation type="journal article" date="2023" name="Arcadia Sci">
        <title>De novo assembly of a long-read Amblyomma americanum tick genome.</title>
        <authorList>
            <person name="Chou S."/>
            <person name="Poskanzer K.E."/>
            <person name="Rollins M."/>
            <person name="Thuy-Boun P.S."/>
        </authorList>
    </citation>
    <scope>NUCLEOTIDE SEQUENCE [LARGE SCALE GENOMIC DNA]</scope>
    <source>
        <strain evidence="12">F_SG_1</strain>
        <tissue evidence="12">Salivary glands</tissue>
    </source>
</reference>
<dbReference type="Pfam" id="PF00005">
    <property type="entry name" value="ABC_tran"/>
    <property type="match status" value="2"/>
</dbReference>
<dbReference type="Pfam" id="PF00664">
    <property type="entry name" value="ABC_membrane"/>
    <property type="match status" value="2"/>
</dbReference>
<feature type="transmembrane region" description="Helical" evidence="9">
    <location>
        <begin position="1104"/>
        <end position="1125"/>
    </location>
</feature>
<dbReference type="CDD" id="cd03244">
    <property type="entry name" value="ABCC_MRP_domain2"/>
    <property type="match status" value="1"/>
</dbReference>
<accession>A0AAQ4DS29</accession>
<keyword evidence="13" id="KW-1185">Reference proteome</keyword>
<evidence type="ECO:0000256" key="9">
    <source>
        <dbReference type="SAM" id="Phobius"/>
    </source>
</evidence>
<feature type="domain" description="ABC transporter" evidence="10">
    <location>
        <begin position="584"/>
        <end position="822"/>
    </location>
</feature>
<keyword evidence="8 9" id="KW-0472">Membrane</keyword>
<dbReference type="FunFam" id="3.40.50.300:FF:000838">
    <property type="entry name" value="ABC multidrug transporter (Eurofung)"/>
    <property type="match status" value="1"/>
</dbReference>
<comment type="subcellular location">
    <subcellularLocation>
        <location evidence="1">Vacuole membrane</location>
        <topology evidence="1">Multi-pass membrane protein</topology>
    </subcellularLocation>
</comment>
<keyword evidence="4" id="KW-0677">Repeat</keyword>
<feature type="transmembrane region" description="Helical" evidence="9">
    <location>
        <begin position="1137"/>
        <end position="1162"/>
    </location>
</feature>
<dbReference type="PANTHER" id="PTHR24223">
    <property type="entry name" value="ATP-BINDING CASSETTE SUB-FAMILY C"/>
    <property type="match status" value="1"/>
</dbReference>
<dbReference type="InterPro" id="IPR036640">
    <property type="entry name" value="ABC1_TM_sf"/>
</dbReference>
<evidence type="ECO:0000256" key="8">
    <source>
        <dbReference type="ARBA" id="ARBA00023136"/>
    </source>
</evidence>
<keyword evidence="5" id="KW-0547">Nucleotide-binding</keyword>
<organism evidence="12 13">
    <name type="scientific">Amblyomma americanum</name>
    <name type="common">Lone star tick</name>
    <dbReference type="NCBI Taxonomy" id="6943"/>
    <lineage>
        <taxon>Eukaryota</taxon>
        <taxon>Metazoa</taxon>
        <taxon>Ecdysozoa</taxon>
        <taxon>Arthropoda</taxon>
        <taxon>Chelicerata</taxon>
        <taxon>Arachnida</taxon>
        <taxon>Acari</taxon>
        <taxon>Parasitiformes</taxon>
        <taxon>Ixodida</taxon>
        <taxon>Ixodoidea</taxon>
        <taxon>Ixodidae</taxon>
        <taxon>Amblyomminae</taxon>
        <taxon>Amblyomma</taxon>
    </lineage>
</organism>
<dbReference type="PROSITE" id="PS50893">
    <property type="entry name" value="ABC_TRANSPORTER_2"/>
    <property type="match status" value="2"/>
</dbReference>
<dbReference type="InterPro" id="IPR003593">
    <property type="entry name" value="AAA+_ATPase"/>
</dbReference>
<feature type="transmembrane region" description="Helical" evidence="9">
    <location>
        <begin position="267"/>
        <end position="292"/>
    </location>
</feature>
<evidence type="ECO:0008006" key="14">
    <source>
        <dbReference type="Google" id="ProtNLM"/>
    </source>
</evidence>
<dbReference type="InterPro" id="IPR017871">
    <property type="entry name" value="ABC_transporter-like_CS"/>
</dbReference>
<feature type="transmembrane region" description="Helical" evidence="9">
    <location>
        <begin position="121"/>
        <end position="142"/>
    </location>
</feature>
<keyword evidence="2" id="KW-0813">Transport</keyword>
<dbReference type="Gene3D" id="3.40.50.300">
    <property type="entry name" value="P-loop containing nucleotide triphosphate hydrolases"/>
    <property type="match status" value="2"/>
</dbReference>
<comment type="caution">
    <text evidence="12">The sequence shown here is derived from an EMBL/GenBank/DDBJ whole genome shotgun (WGS) entry which is preliminary data.</text>
</comment>
<dbReference type="InterPro" id="IPR003439">
    <property type="entry name" value="ABC_transporter-like_ATP-bd"/>
</dbReference>
<evidence type="ECO:0000313" key="13">
    <source>
        <dbReference type="Proteomes" id="UP001321473"/>
    </source>
</evidence>
<feature type="domain" description="ABC transmembrane type-1" evidence="11">
    <location>
        <begin position="280"/>
        <end position="554"/>
    </location>
</feature>
<protein>
    <recommendedName>
        <fullName evidence="14">Abc transporter c family member</fullName>
    </recommendedName>
</protein>
<dbReference type="GO" id="GO:0140359">
    <property type="term" value="F:ABC-type transporter activity"/>
    <property type="evidence" value="ECO:0007669"/>
    <property type="project" value="InterPro"/>
</dbReference>
<dbReference type="EMBL" id="JARKHS020027548">
    <property type="protein sequence ID" value="KAK8765269.1"/>
    <property type="molecule type" value="Genomic_DNA"/>
</dbReference>
<dbReference type="FunFam" id="3.40.50.300:FF:002576">
    <property type="entry name" value="ABC transporter, putative"/>
    <property type="match status" value="1"/>
</dbReference>
<dbReference type="GO" id="GO:0005524">
    <property type="term" value="F:ATP binding"/>
    <property type="evidence" value="ECO:0007669"/>
    <property type="project" value="UniProtKB-KW"/>
</dbReference>
<dbReference type="GO" id="GO:0016887">
    <property type="term" value="F:ATP hydrolysis activity"/>
    <property type="evidence" value="ECO:0007669"/>
    <property type="project" value="InterPro"/>
</dbReference>
<dbReference type="SUPFAM" id="SSF90123">
    <property type="entry name" value="ABC transporter transmembrane region"/>
    <property type="match status" value="2"/>
</dbReference>
<keyword evidence="3 9" id="KW-0812">Transmembrane</keyword>
<feature type="transmembrane region" description="Helical" evidence="9">
    <location>
        <begin position="387"/>
        <end position="405"/>
    </location>
</feature>
<feature type="transmembrane region" description="Helical" evidence="9">
    <location>
        <begin position="162"/>
        <end position="182"/>
    </location>
</feature>
<evidence type="ECO:0000256" key="3">
    <source>
        <dbReference type="ARBA" id="ARBA00022692"/>
    </source>
</evidence>
<dbReference type="PROSITE" id="PS00211">
    <property type="entry name" value="ABC_TRANSPORTER_1"/>
    <property type="match status" value="2"/>
</dbReference>
<evidence type="ECO:0000259" key="10">
    <source>
        <dbReference type="PROSITE" id="PS50893"/>
    </source>
</evidence>
<dbReference type="CDD" id="cd03250">
    <property type="entry name" value="ABCC_MRP_domain1"/>
    <property type="match status" value="1"/>
</dbReference>
<feature type="transmembrane region" description="Helical" evidence="9">
    <location>
        <begin position="49"/>
        <end position="68"/>
    </location>
</feature>
<dbReference type="GO" id="GO:0005774">
    <property type="term" value="C:vacuolar membrane"/>
    <property type="evidence" value="ECO:0007669"/>
    <property type="project" value="UniProtKB-SubCell"/>
</dbReference>
<evidence type="ECO:0000256" key="4">
    <source>
        <dbReference type="ARBA" id="ARBA00022737"/>
    </source>
</evidence>
<dbReference type="InterPro" id="IPR027417">
    <property type="entry name" value="P-loop_NTPase"/>
</dbReference>